<dbReference type="Gene3D" id="1.10.1200.10">
    <property type="entry name" value="ACP-like"/>
    <property type="match status" value="1"/>
</dbReference>
<dbReference type="InterPro" id="IPR044894">
    <property type="entry name" value="TubC_N_sf"/>
</dbReference>
<sequence>MDIQKYINELAEKEIVIWCEGDSIKFKAPKGAMTEENKNKLRQYKSEVLDYLKAHNNLVFTSDTKRRYEKFPLTDIQNSYVMGRNRLYELGGIGCHGYIEIEVNRLLDPGQLEVAWNKVIQKHDMLRAIVSASGYQIVQEAVPSVEIIVLDGRDKDISADKEELRTELSTKQYQLGTWPMCDLALSIEKDKSIIYFSLDMLISDFASMNVMLNDLERFYENPHEIIIPTTSYRDIVLYQEKRKTFNSKSRQEAEVYWNKKISMMGDAPNLPVIGMEDNQEVSFLQKKVFLNDKQWKAFVELAKSYNITPSVFVMAALAEVIAVWSGDKKFCINTTLLNRPEVAEDIYKVVGDFTDVNITAIDIEYSETFLERVKKLQMDLWSDLEHKDVSGVEIIRRLTKERKKNVIMPVVFTSTLGVSSKDDTTVKNRIVYKLSQTPQVYIDCQAAEENGGATINWDVRNGVFEGYIIEEMFGSFALLLQSIADKNSEVLKEKYPVSLMKETLEIRRDVNNTFKNIMPAMLEDGFLKSFNLYPDKTALITDEGEYTYRSLGGYVNAVLRILGEAGTQDGDKIGIDTKKHVWQVAAVLAALISGATYVPIDVQQPDKRKEKIIRSADIKLLFSEAGNEDLEQYCNVVDIHSLKPEPTESLPIDKIDYDRPAYIIFTSGTTGEPKGVIMTHRATSNTIADVNETYAVGERDVFLGLSNLSFDLSVYDLFGCFSAGGTLVLPSTDKIRDSKYLSELIIRHRVSVINAVPALHQMIVSYLESANVSVDYQVRLLLLSGDWIPVTLPHRIYDLFGDCRVISLGGATEAAIWSISYDISKKAVFTKSIPYGYPMSNQTFYVLNNEMQPCPNGVDGSLYIGGIGLSSGYLKDEQLNREKYPALPWSGERIYRTGDKGCYLPDGVIIFKGREDGDNQVKIHGHRVELAEISSVLNEHPLIERAVALALGESPEDLHIDAVISPVRKKTVASPALDDKEEYLLKSIKQYYEEQMDQDLLEKWIKKSEEVVSADIYNTFRKRGIFSDKSKAFNFEQIVEMMSIPEKLHKLTKRWLQVLVNEGIITCEANAYKASEISTDLGSEKLWKEFFEIEDDFQYSKEFVDYLKESSDLLPELIQGKEDPLNILFPKGDTDPALAAYHDNKVNGMLNNIATKEIRYLCEKKNKKSPEKPFRILEVGAGVGGTSLDVIPELEGCNVEYYFTDLSVFFLNKAQENFGKYNWVKYGIFNINEDFVSQGYEAFSFDVILCANVLHNSRNINSVMKNLKGLLSEDASIIILEETRTSYLLLTSMEFKDGLTGFTDERSEHDQTFFTRKQWEDIFKRHDGQLLYEFPDKGSKLDLAGQTIYVVRFAGEYEQLEKEAVRGYLESTVSPYMVPNQILILPDMPLSANRKVDTRKIKEYFKSWDHKENIKKKDELPQTDLERRIAEIWCKELGITSVGRNDDFYLVGGDSLLIAQIIGKMMENISEASGWEWSNLLTEMMKAPTIKQIAESLLNHQNDKGNLEDPSLMILKNSSLNNEDSVAKVFFHAGAGTLTPYTDLLSRIKEDSKDSESIIGFVFGNDAEYISMETSQTFRLLGRKYGEILEKMGYKNYILVGHCVGGLIALETAQYLRNKGISVSDVTLISTGIPKRKENTILADASDEIFRNALHSSLDNELLLERIFARVIGADAYKAGYQVSDERLQQYIEYISRCGSGEITVKALCETGGEYEDVAEEFRRLASYTISERLNALYRTIERPNGELMEHQLKMLNVLFRIFSQNFRCVSSYIPKLYYGNIRIFCCEILGSHFYPGFFEEDFETWKPYIKGNLKYNTIAGQHFDCIIGDNLEKNISKILDFNY</sequence>
<dbReference type="GO" id="GO:0031177">
    <property type="term" value="F:phosphopantetheine binding"/>
    <property type="evidence" value="ECO:0007669"/>
    <property type="project" value="TreeGrafter"/>
</dbReference>
<evidence type="ECO:0000256" key="5">
    <source>
        <dbReference type="ARBA" id="ARBA00022598"/>
    </source>
</evidence>
<evidence type="ECO:0000313" key="9">
    <source>
        <dbReference type="Proteomes" id="UP000261023"/>
    </source>
</evidence>
<dbReference type="InterPro" id="IPR023213">
    <property type="entry name" value="CAT-like_dom_sf"/>
</dbReference>
<evidence type="ECO:0000256" key="2">
    <source>
        <dbReference type="ARBA" id="ARBA00004924"/>
    </source>
</evidence>
<reference evidence="8 9" key="1">
    <citation type="submission" date="2018-08" db="EMBL/GenBank/DDBJ databases">
        <title>A genome reference for cultivated species of the human gut microbiota.</title>
        <authorList>
            <person name="Zou Y."/>
            <person name="Xue W."/>
            <person name="Luo G."/>
        </authorList>
    </citation>
    <scope>NUCLEOTIDE SEQUENCE [LARGE SCALE GENOMIC DNA]</scope>
    <source>
        <strain evidence="8 9">AF19-13AC</strain>
    </source>
</reference>
<dbReference type="SUPFAM" id="SSF52777">
    <property type="entry name" value="CoA-dependent acyltransferases"/>
    <property type="match status" value="2"/>
</dbReference>
<dbReference type="InterPro" id="IPR020845">
    <property type="entry name" value="AMP-binding_CS"/>
</dbReference>
<dbReference type="PANTHER" id="PTHR45527:SF10">
    <property type="entry name" value="PYOCHELIN SYNTHASE PCHF"/>
    <property type="match status" value="1"/>
</dbReference>
<gene>
    <name evidence="8" type="ORF">DWX31_09610</name>
</gene>
<dbReference type="InterPro" id="IPR036736">
    <property type="entry name" value="ACP-like_sf"/>
</dbReference>
<dbReference type="InterPro" id="IPR000873">
    <property type="entry name" value="AMP-dep_synth/lig_dom"/>
</dbReference>
<dbReference type="CDD" id="cd02440">
    <property type="entry name" value="AdoMet_MTases"/>
    <property type="match status" value="1"/>
</dbReference>
<dbReference type="PROSITE" id="PS50075">
    <property type="entry name" value="CARRIER"/>
    <property type="match status" value="1"/>
</dbReference>
<dbReference type="PANTHER" id="PTHR45527">
    <property type="entry name" value="NONRIBOSOMAL PEPTIDE SYNTHETASE"/>
    <property type="match status" value="1"/>
</dbReference>
<dbReference type="Gene3D" id="3.40.50.1820">
    <property type="entry name" value="alpha/beta hydrolase"/>
    <property type="match status" value="1"/>
</dbReference>
<evidence type="ECO:0000256" key="4">
    <source>
        <dbReference type="ARBA" id="ARBA00022553"/>
    </source>
</evidence>
<name>A0A3E3DR35_9FIRM</name>
<dbReference type="RefSeq" id="WP_024739133.1">
    <property type="nucleotide sequence ID" value="NZ_QTJW01000005.1"/>
</dbReference>
<dbReference type="SUPFAM" id="SSF56801">
    <property type="entry name" value="Acetyl-CoA synthetase-like"/>
    <property type="match status" value="1"/>
</dbReference>
<dbReference type="InterPro" id="IPR013217">
    <property type="entry name" value="Methyltransf_12"/>
</dbReference>
<dbReference type="InterPro" id="IPR042099">
    <property type="entry name" value="ANL_N_sf"/>
</dbReference>
<dbReference type="InterPro" id="IPR001242">
    <property type="entry name" value="Condensation_dom"/>
</dbReference>
<comment type="caution">
    <text evidence="8">The sequence shown here is derived from an EMBL/GenBank/DDBJ whole genome shotgun (WGS) entry which is preliminary data.</text>
</comment>
<dbReference type="PROSITE" id="PS00455">
    <property type="entry name" value="AMP_BINDING"/>
    <property type="match status" value="1"/>
</dbReference>
<dbReference type="Pfam" id="PF18563">
    <property type="entry name" value="TubC_N"/>
    <property type="match status" value="1"/>
</dbReference>
<dbReference type="GO" id="GO:0005737">
    <property type="term" value="C:cytoplasm"/>
    <property type="evidence" value="ECO:0007669"/>
    <property type="project" value="TreeGrafter"/>
</dbReference>
<evidence type="ECO:0000256" key="3">
    <source>
        <dbReference type="ARBA" id="ARBA00022450"/>
    </source>
</evidence>
<dbReference type="GO" id="GO:0017000">
    <property type="term" value="P:antibiotic biosynthetic process"/>
    <property type="evidence" value="ECO:0007669"/>
    <property type="project" value="UniProtKB-KW"/>
</dbReference>
<feature type="domain" description="Carrier" evidence="7">
    <location>
        <begin position="1420"/>
        <end position="1501"/>
    </location>
</feature>
<dbReference type="InterPro" id="IPR029058">
    <property type="entry name" value="AB_hydrolase_fold"/>
</dbReference>
<keyword evidence="3" id="KW-0596">Phosphopantetheine</keyword>
<keyword evidence="5" id="KW-0436">Ligase</keyword>
<comment type="cofactor">
    <cofactor evidence="1">
        <name>pantetheine 4'-phosphate</name>
        <dbReference type="ChEBI" id="CHEBI:47942"/>
    </cofactor>
</comment>
<dbReference type="Pfam" id="PF00668">
    <property type="entry name" value="Condensation"/>
    <property type="match status" value="1"/>
</dbReference>
<dbReference type="GO" id="GO:0008610">
    <property type="term" value="P:lipid biosynthetic process"/>
    <property type="evidence" value="ECO:0007669"/>
    <property type="project" value="UniProtKB-ARBA"/>
</dbReference>
<dbReference type="EMBL" id="QTJW01000005">
    <property type="protein sequence ID" value="RGD71148.1"/>
    <property type="molecule type" value="Genomic_DNA"/>
</dbReference>
<dbReference type="Gene3D" id="3.40.50.150">
    <property type="entry name" value="Vaccinia Virus protein VP39"/>
    <property type="match status" value="1"/>
</dbReference>
<dbReference type="InterPro" id="IPR057737">
    <property type="entry name" value="Condensation_MtbB-like"/>
</dbReference>
<keyword evidence="4" id="KW-0597">Phosphoprotein</keyword>
<dbReference type="Gene3D" id="3.40.50.12780">
    <property type="entry name" value="N-terminal domain of ligase-like"/>
    <property type="match status" value="1"/>
</dbReference>
<dbReference type="Proteomes" id="UP000261023">
    <property type="component" value="Unassembled WGS sequence"/>
</dbReference>
<evidence type="ECO:0000259" key="7">
    <source>
        <dbReference type="PROSITE" id="PS50075"/>
    </source>
</evidence>
<dbReference type="InterPro" id="IPR006162">
    <property type="entry name" value="Ppantetheine_attach_site"/>
</dbReference>
<dbReference type="InterPro" id="IPR001031">
    <property type="entry name" value="Thioesterase"/>
</dbReference>
<dbReference type="GO" id="GO:0016874">
    <property type="term" value="F:ligase activity"/>
    <property type="evidence" value="ECO:0007669"/>
    <property type="project" value="UniProtKB-KW"/>
</dbReference>
<dbReference type="InterPro" id="IPR009081">
    <property type="entry name" value="PP-bd_ACP"/>
</dbReference>
<evidence type="ECO:0000256" key="6">
    <source>
        <dbReference type="ARBA" id="ARBA00023194"/>
    </source>
</evidence>
<dbReference type="GO" id="GO:0043041">
    <property type="term" value="P:amino acid activation for nonribosomal peptide biosynthetic process"/>
    <property type="evidence" value="ECO:0007669"/>
    <property type="project" value="TreeGrafter"/>
</dbReference>
<dbReference type="Pfam" id="PF08242">
    <property type="entry name" value="Methyltransf_12"/>
    <property type="match status" value="1"/>
</dbReference>
<dbReference type="CDD" id="cd19535">
    <property type="entry name" value="Cyc_NRPS"/>
    <property type="match status" value="1"/>
</dbReference>
<proteinExistence type="predicted"/>
<accession>A0A3E3DR35</accession>
<dbReference type="Gene3D" id="3.30.300.30">
    <property type="match status" value="2"/>
</dbReference>
<dbReference type="InterPro" id="IPR045851">
    <property type="entry name" value="AMP-bd_C_sf"/>
</dbReference>
<dbReference type="GO" id="GO:0009403">
    <property type="term" value="P:toxin biosynthetic process"/>
    <property type="evidence" value="ECO:0007669"/>
    <property type="project" value="UniProtKB-ARBA"/>
</dbReference>
<dbReference type="SUPFAM" id="SSF47336">
    <property type="entry name" value="ACP-like"/>
    <property type="match status" value="1"/>
</dbReference>
<dbReference type="Gene3D" id="3.30.559.30">
    <property type="entry name" value="Nonribosomal peptide synthetase, condensation domain"/>
    <property type="match status" value="1"/>
</dbReference>
<dbReference type="Gene3D" id="1.10.10.1830">
    <property type="entry name" value="Non-ribosomal peptide synthase, adenylation domain"/>
    <property type="match status" value="1"/>
</dbReference>
<dbReference type="InterPro" id="IPR010071">
    <property type="entry name" value="AA_adenyl_dom"/>
</dbReference>
<dbReference type="Gene3D" id="3.30.559.10">
    <property type="entry name" value="Chloramphenicol acetyltransferase-like domain"/>
    <property type="match status" value="1"/>
</dbReference>
<dbReference type="InterPro" id="IPR029063">
    <property type="entry name" value="SAM-dependent_MTases_sf"/>
</dbReference>
<organism evidence="8 9">
    <name type="scientific">Hungatella hathewayi</name>
    <dbReference type="NCBI Taxonomy" id="154046"/>
    <lineage>
        <taxon>Bacteria</taxon>
        <taxon>Bacillati</taxon>
        <taxon>Bacillota</taxon>
        <taxon>Clostridia</taxon>
        <taxon>Lachnospirales</taxon>
        <taxon>Lachnospiraceae</taxon>
        <taxon>Hungatella</taxon>
    </lineage>
</organism>
<dbReference type="NCBIfam" id="TIGR01733">
    <property type="entry name" value="AA-adenyl-dom"/>
    <property type="match status" value="1"/>
</dbReference>
<dbReference type="Pfam" id="PF00550">
    <property type="entry name" value="PP-binding"/>
    <property type="match status" value="1"/>
</dbReference>
<dbReference type="InterPro" id="IPR041464">
    <property type="entry name" value="TubC_N"/>
</dbReference>
<comment type="pathway">
    <text evidence="2">Siderophore biosynthesis.</text>
</comment>
<evidence type="ECO:0000256" key="1">
    <source>
        <dbReference type="ARBA" id="ARBA00001957"/>
    </source>
</evidence>
<dbReference type="OrthoDB" id="51171at2"/>
<keyword evidence="6" id="KW-0045">Antibiotic biosynthesis</keyword>
<dbReference type="PROSITE" id="PS00012">
    <property type="entry name" value="PHOSPHOPANTETHEINE"/>
    <property type="match status" value="1"/>
</dbReference>
<dbReference type="SUPFAM" id="SSF53474">
    <property type="entry name" value="alpha/beta-Hydrolases"/>
    <property type="match status" value="1"/>
</dbReference>
<dbReference type="SUPFAM" id="SSF53335">
    <property type="entry name" value="S-adenosyl-L-methionine-dependent methyltransferases"/>
    <property type="match status" value="1"/>
</dbReference>
<dbReference type="Pfam" id="PF00975">
    <property type="entry name" value="Thioesterase"/>
    <property type="match status" value="1"/>
</dbReference>
<dbReference type="Pfam" id="PF00501">
    <property type="entry name" value="AMP-binding"/>
    <property type="match status" value="1"/>
</dbReference>
<protein>
    <submittedName>
        <fullName evidence="8">Non-ribosomal peptide synthetase</fullName>
    </submittedName>
</protein>
<evidence type="ECO:0000313" key="8">
    <source>
        <dbReference type="EMBL" id="RGD71148.1"/>
    </source>
</evidence>